<evidence type="ECO:0000256" key="3">
    <source>
        <dbReference type="ARBA" id="ARBA00022490"/>
    </source>
</evidence>
<evidence type="ECO:0000313" key="5">
    <source>
        <dbReference type="EMBL" id="KER24857.1"/>
    </source>
</evidence>
<evidence type="ECO:0000256" key="1">
    <source>
        <dbReference type="ARBA" id="ARBA00004267"/>
    </source>
</evidence>
<protein>
    <submittedName>
        <fullName evidence="5">Uncharacterized protein</fullName>
    </submittedName>
</protein>
<dbReference type="PANTHER" id="PTHR28520">
    <property type="entry name" value="MITOTIC-SPINDLE ORGANIZING PROTEIN 1"/>
    <property type="match status" value="1"/>
</dbReference>
<dbReference type="InterPro" id="IPR022214">
    <property type="entry name" value="MZT1"/>
</dbReference>
<organism evidence="5 6">
    <name type="scientific">Opisthorchis viverrini</name>
    <name type="common">Southeast Asian liver fluke</name>
    <dbReference type="NCBI Taxonomy" id="6198"/>
    <lineage>
        <taxon>Eukaryota</taxon>
        <taxon>Metazoa</taxon>
        <taxon>Spiralia</taxon>
        <taxon>Lophotrochozoa</taxon>
        <taxon>Platyhelminthes</taxon>
        <taxon>Trematoda</taxon>
        <taxon>Digenea</taxon>
        <taxon>Opisthorchiida</taxon>
        <taxon>Opisthorchiata</taxon>
        <taxon>Opisthorchiidae</taxon>
        <taxon>Opisthorchis</taxon>
    </lineage>
</organism>
<proteinExistence type="inferred from homology"/>
<dbReference type="GO" id="GO:0005813">
    <property type="term" value="C:centrosome"/>
    <property type="evidence" value="ECO:0007669"/>
    <property type="project" value="TreeGrafter"/>
</dbReference>
<keyword evidence="4" id="KW-0206">Cytoskeleton</keyword>
<dbReference type="GO" id="GO:0005819">
    <property type="term" value="C:spindle"/>
    <property type="evidence" value="ECO:0007669"/>
    <property type="project" value="TreeGrafter"/>
</dbReference>
<gene>
    <name evidence="5" type="ORF">T265_07585</name>
</gene>
<accession>A0A074ZGR4</accession>
<reference evidence="5 6" key="1">
    <citation type="submission" date="2013-11" db="EMBL/GenBank/DDBJ databases">
        <title>Opisthorchis viverrini - life in the bile duct.</title>
        <authorList>
            <person name="Young N.D."/>
            <person name="Nagarajan N."/>
            <person name="Lin S.J."/>
            <person name="Korhonen P.K."/>
            <person name="Jex A.R."/>
            <person name="Hall R.S."/>
            <person name="Safavi-Hemami H."/>
            <person name="Kaewkong W."/>
            <person name="Bertrand D."/>
            <person name="Gao S."/>
            <person name="Seet Q."/>
            <person name="Wongkham S."/>
            <person name="Teh B.T."/>
            <person name="Wongkham C."/>
            <person name="Intapan P.M."/>
            <person name="Maleewong W."/>
            <person name="Yang X."/>
            <person name="Hu M."/>
            <person name="Wang Z."/>
            <person name="Hofmann A."/>
            <person name="Sternberg P.W."/>
            <person name="Tan P."/>
            <person name="Wang J."/>
            <person name="Gasser R.B."/>
        </authorList>
    </citation>
    <scope>NUCLEOTIDE SEQUENCE [LARGE SCALE GENOMIC DNA]</scope>
</reference>
<name>A0A074ZGR4_OPIVI</name>
<dbReference type="GO" id="GO:0000931">
    <property type="term" value="C:gamma-tubulin ring complex"/>
    <property type="evidence" value="ECO:0007669"/>
    <property type="project" value="InterPro"/>
</dbReference>
<dbReference type="Pfam" id="PF12554">
    <property type="entry name" value="MOZART1"/>
    <property type="match status" value="1"/>
</dbReference>
<dbReference type="CTD" id="20321764"/>
<dbReference type="AlphaFoldDB" id="A0A074ZGR4"/>
<dbReference type="GO" id="GO:0031021">
    <property type="term" value="C:interphase microtubule organizing center"/>
    <property type="evidence" value="ECO:0007669"/>
    <property type="project" value="TreeGrafter"/>
</dbReference>
<dbReference type="EMBL" id="KL596795">
    <property type="protein sequence ID" value="KER24857.1"/>
    <property type="molecule type" value="Genomic_DNA"/>
</dbReference>
<sequence>MALGGGPTKGAPSGGVENGTDKAEATAFDTVVEISNLLETGLDNEELLMCTKLIESGVNPIALAMSIHTIKQGQYKQTSTRK</sequence>
<dbReference type="KEGG" id="ovi:T265_07585"/>
<dbReference type="GO" id="GO:0090307">
    <property type="term" value="P:mitotic spindle assembly"/>
    <property type="evidence" value="ECO:0007669"/>
    <property type="project" value="TreeGrafter"/>
</dbReference>
<dbReference type="GO" id="GO:0033566">
    <property type="term" value="P:gamma-tubulin complex localization"/>
    <property type="evidence" value="ECO:0007669"/>
    <property type="project" value="InterPro"/>
</dbReference>
<keyword evidence="3" id="KW-0963">Cytoplasm</keyword>
<dbReference type="PANTHER" id="PTHR28520:SF2">
    <property type="entry name" value="MITOTIC-SPINDLE ORGANIZING PROTEIN 1"/>
    <property type="match status" value="1"/>
</dbReference>
<evidence type="ECO:0000256" key="4">
    <source>
        <dbReference type="ARBA" id="ARBA00023212"/>
    </source>
</evidence>
<comment type="similarity">
    <text evidence="2">Belongs to the MOZART1 family.</text>
</comment>
<keyword evidence="6" id="KW-1185">Reference proteome</keyword>
<dbReference type="OrthoDB" id="48571at2759"/>
<dbReference type="GeneID" id="20321764"/>
<evidence type="ECO:0000313" key="6">
    <source>
        <dbReference type="Proteomes" id="UP000054324"/>
    </source>
</evidence>
<comment type="subcellular location">
    <subcellularLocation>
        <location evidence="1">Cytoplasm</location>
        <location evidence="1">Cytoskeleton</location>
        <location evidence="1">Microtubule organizing center</location>
    </subcellularLocation>
</comment>
<evidence type="ECO:0000256" key="2">
    <source>
        <dbReference type="ARBA" id="ARBA00011015"/>
    </source>
</evidence>
<dbReference type="GO" id="GO:0051415">
    <property type="term" value="P:microtubule nucleation by interphase microtubule organizing center"/>
    <property type="evidence" value="ECO:0007669"/>
    <property type="project" value="TreeGrafter"/>
</dbReference>
<dbReference type="RefSeq" id="XP_009171406.1">
    <property type="nucleotide sequence ID" value="XM_009173142.1"/>
</dbReference>
<dbReference type="Proteomes" id="UP000054324">
    <property type="component" value="Unassembled WGS sequence"/>
</dbReference>
<dbReference type="STRING" id="6198.A0A074ZGR4"/>